<reference evidence="7" key="1">
    <citation type="submission" date="2023-03" db="EMBL/GenBank/DDBJ databases">
        <title>DFI Biobank Strains.</title>
        <authorList>
            <person name="Mostad J."/>
            <person name="Paddock L."/>
            <person name="Medina S."/>
            <person name="Waligurski E."/>
            <person name="Barat B."/>
            <person name="Smith R."/>
            <person name="Burgo V."/>
            <person name="Metcalfe C."/>
            <person name="Woodson C."/>
            <person name="Sundararajan A."/>
            <person name="Ramaswamy R."/>
            <person name="Lin H."/>
            <person name="Pamer E.G."/>
        </authorList>
    </citation>
    <scope>NUCLEOTIDE SEQUENCE</scope>
    <source>
        <strain evidence="7">DFI.9.5</strain>
    </source>
</reference>
<gene>
    <name evidence="7" type="ORF">PZH42_27635</name>
</gene>
<keyword evidence="4" id="KW-0472">Membrane</keyword>
<comment type="subcellular location">
    <subcellularLocation>
        <location evidence="1">Cell outer membrane</location>
    </subcellularLocation>
</comment>
<dbReference type="AlphaFoldDB" id="A0AAW6M6N6"/>
<dbReference type="Gene3D" id="1.25.40.390">
    <property type="match status" value="1"/>
</dbReference>
<dbReference type="SUPFAM" id="SSF48452">
    <property type="entry name" value="TPR-like"/>
    <property type="match status" value="1"/>
</dbReference>
<protein>
    <submittedName>
        <fullName evidence="7">RagB/SusD family nutrient uptake outer membrane protein</fullName>
    </submittedName>
</protein>
<dbReference type="GO" id="GO:0009279">
    <property type="term" value="C:cell outer membrane"/>
    <property type="evidence" value="ECO:0007669"/>
    <property type="project" value="UniProtKB-SubCell"/>
</dbReference>
<dbReference type="InterPro" id="IPR012944">
    <property type="entry name" value="SusD_RagB_dom"/>
</dbReference>
<proteinExistence type="inferred from homology"/>
<keyword evidence="3" id="KW-0732">Signal</keyword>
<dbReference type="Proteomes" id="UP001221924">
    <property type="component" value="Unassembled WGS sequence"/>
</dbReference>
<evidence type="ECO:0000256" key="3">
    <source>
        <dbReference type="ARBA" id="ARBA00022729"/>
    </source>
</evidence>
<organism evidence="7 8">
    <name type="scientific">Bacteroides cellulosilyticus</name>
    <dbReference type="NCBI Taxonomy" id="246787"/>
    <lineage>
        <taxon>Bacteria</taxon>
        <taxon>Pseudomonadati</taxon>
        <taxon>Bacteroidota</taxon>
        <taxon>Bacteroidia</taxon>
        <taxon>Bacteroidales</taxon>
        <taxon>Bacteroidaceae</taxon>
        <taxon>Bacteroides</taxon>
    </lineage>
</organism>
<comment type="caution">
    <text evidence="7">The sequence shown here is derived from an EMBL/GenBank/DDBJ whole genome shotgun (WGS) entry which is preliminary data.</text>
</comment>
<evidence type="ECO:0000313" key="7">
    <source>
        <dbReference type="EMBL" id="MDE8697829.1"/>
    </source>
</evidence>
<accession>A0AAW6M6N6</accession>
<keyword evidence="5" id="KW-0998">Cell outer membrane</keyword>
<evidence type="ECO:0000259" key="6">
    <source>
        <dbReference type="Pfam" id="PF07980"/>
    </source>
</evidence>
<dbReference type="InterPro" id="IPR011990">
    <property type="entry name" value="TPR-like_helical_dom_sf"/>
</dbReference>
<name>A0AAW6M6N6_9BACE</name>
<sequence>DPLRETANEQKGVREWVRMRLGETYLIAAEAAGRKGDYNLAADLINIIRERASWKAGEKKVPQYWLEDGGEMENIESTYENIKVTADDLKMNFVDFMLDERGRELLG</sequence>
<feature type="domain" description="RagB/SusD" evidence="6">
    <location>
        <begin position="6"/>
        <end position="107"/>
    </location>
</feature>
<evidence type="ECO:0000256" key="2">
    <source>
        <dbReference type="ARBA" id="ARBA00006275"/>
    </source>
</evidence>
<comment type="similarity">
    <text evidence="2">Belongs to the SusD family.</text>
</comment>
<evidence type="ECO:0000256" key="4">
    <source>
        <dbReference type="ARBA" id="ARBA00023136"/>
    </source>
</evidence>
<dbReference type="EMBL" id="JARFID010000325">
    <property type="protein sequence ID" value="MDE8697829.1"/>
    <property type="molecule type" value="Genomic_DNA"/>
</dbReference>
<feature type="non-terminal residue" evidence="7">
    <location>
        <position position="107"/>
    </location>
</feature>
<dbReference type="Pfam" id="PF07980">
    <property type="entry name" value="SusD_RagB"/>
    <property type="match status" value="1"/>
</dbReference>
<feature type="non-terminal residue" evidence="7">
    <location>
        <position position="1"/>
    </location>
</feature>
<evidence type="ECO:0000256" key="5">
    <source>
        <dbReference type="ARBA" id="ARBA00023237"/>
    </source>
</evidence>
<dbReference type="RefSeq" id="WP_275202919.1">
    <property type="nucleotide sequence ID" value="NZ_JARFID010000325.1"/>
</dbReference>
<evidence type="ECO:0000256" key="1">
    <source>
        <dbReference type="ARBA" id="ARBA00004442"/>
    </source>
</evidence>
<evidence type="ECO:0000313" key="8">
    <source>
        <dbReference type="Proteomes" id="UP001221924"/>
    </source>
</evidence>